<reference evidence="1 2" key="1">
    <citation type="submission" date="2022-10" db="EMBL/GenBank/DDBJ databases">
        <title>Chitinophaga nivalis PC15 sp. nov., isolated from Pyeongchang county, South Korea.</title>
        <authorList>
            <person name="Trinh H.N."/>
        </authorList>
    </citation>
    <scope>NUCLEOTIDE SEQUENCE [LARGE SCALE GENOMIC DNA]</scope>
    <source>
        <strain evidence="1 2">PC14</strain>
    </source>
</reference>
<name>A0ABT3IWA0_9BACT</name>
<gene>
    <name evidence="1" type="ORF">OL497_30440</name>
</gene>
<organism evidence="1 2">
    <name type="scientific">Chitinophaga nivalis</name>
    <dbReference type="NCBI Taxonomy" id="2991709"/>
    <lineage>
        <taxon>Bacteria</taxon>
        <taxon>Pseudomonadati</taxon>
        <taxon>Bacteroidota</taxon>
        <taxon>Chitinophagia</taxon>
        <taxon>Chitinophagales</taxon>
        <taxon>Chitinophagaceae</taxon>
        <taxon>Chitinophaga</taxon>
    </lineage>
</organism>
<evidence type="ECO:0000313" key="1">
    <source>
        <dbReference type="EMBL" id="MCW3488253.1"/>
    </source>
</evidence>
<protein>
    <recommendedName>
        <fullName evidence="3">Phosphatidylinositol kinase</fullName>
    </recommendedName>
</protein>
<accession>A0ABT3IWA0</accession>
<keyword evidence="2" id="KW-1185">Reference proteome</keyword>
<comment type="caution">
    <text evidence="1">The sequence shown here is derived from an EMBL/GenBank/DDBJ whole genome shotgun (WGS) entry which is preliminary data.</text>
</comment>
<proteinExistence type="predicted"/>
<dbReference type="EMBL" id="JAPDNS010000002">
    <property type="protein sequence ID" value="MCW3488253.1"/>
    <property type="molecule type" value="Genomic_DNA"/>
</dbReference>
<evidence type="ECO:0008006" key="3">
    <source>
        <dbReference type="Google" id="ProtNLM"/>
    </source>
</evidence>
<dbReference type="RefSeq" id="WP_264735057.1">
    <property type="nucleotide sequence ID" value="NZ_JAPDNR010000001.1"/>
</dbReference>
<evidence type="ECO:0000313" key="2">
    <source>
        <dbReference type="Proteomes" id="UP001207742"/>
    </source>
</evidence>
<dbReference type="Proteomes" id="UP001207742">
    <property type="component" value="Unassembled WGS sequence"/>
</dbReference>
<sequence>MSKKGKVFYGEQLAGIISETDEGYVFLYDKTYLSSDNAKPG</sequence>